<dbReference type="AlphaFoldDB" id="A0AAN8UNH8"/>
<evidence type="ECO:0000256" key="1">
    <source>
        <dbReference type="ARBA" id="ARBA00000971"/>
    </source>
</evidence>
<evidence type="ECO:0000259" key="8">
    <source>
        <dbReference type="Pfam" id="PF05697"/>
    </source>
</evidence>
<keyword evidence="10" id="KW-1185">Reference proteome</keyword>
<dbReference type="GO" id="GO:0044183">
    <property type="term" value="F:protein folding chaperone"/>
    <property type="evidence" value="ECO:0007669"/>
    <property type="project" value="TreeGrafter"/>
</dbReference>
<comment type="function">
    <text evidence="7">Involved in protein export. Acts as a chaperone by maintaining the newly synthesized protein in an open conformation. Functions as a peptidyl-prolyl cis-trans isomerase.</text>
</comment>
<dbReference type="InterPro" id="IPR008881">
    <property type="entry name" value="Trigger_fac_ribosome-bd_bac"/>
</dbReference>
<dbReference type="GO" id="GO:0051083">
    <property type="term" value="P:'de novo' cotranslational protein folding"/>
    <property type="evidence" value="ECO:0007669"/>
    <property type="project" value="TreeGrafter"/>
</dbReference>
<dbReference type="SUPFAM" id="SSF102735">
    <property type="entry name" value="Trigger factor ribosome-binding domain"/>
    <property type="match status" value="1"/>
</dbReference>
<sequence length="216" mass="24087">MEIAVKTPLFGFKLNSQRNDHSRMAAVFVPDNPSKKTGTSLQMRYSAREFLKRATFSHYMVGYGTYPVVCAVSSGLKEVSPPTFEDFTVTAASANEGKELKIKVDVSGTKTQEIFDDVFSKMVADAQPIPGFRRVKGGKTPNIPIDILLEVLGPSKVYKQVIKKIINWAVADYVHKEGLKVTKDLRVEQSFEELEANFDPGEKLSFDAMLQLLECN</sequence>
<name>A0AAN8UNH8_9MAGN</name>
<protein>
    <recommendedName>
        <fullName evidence="3">peptidylprolyl isomerase</fullName>
        <ecNumber evidence="3">5.2.1.8</ecNumber>
    </recommendedName>
</protein>
<evidence type="ECO:0000256" key="4">
    <source>
        <dbReference type="ARBA" id="ARBA00023110"/>
    </source>
</evidence>
<dbReference type="InterPro" id="IPR005215">
    <property type="entry name" value="Trig_fac"/>
</dbReference>
<dbReference type="EMBL" id="JBAMMX010000026">
    <property type="protein sequence ID" value="KAK6914501.1"/>
    <property type="molecule type" value="Genomic_DNA"/>
</dbReference>
<dbReference type="GO" id="GO:0015031">
    <property type="term" value="P:protein transport"/>
    <property type="evidence" value="ECO:0007669"/>
    <property type="project" value="InterPro"/>
</dbReference>
<dbReference type="FunFam" id="3.30.70.1050:FF:000004">
    <property type="entry name" value="Trigger factor"/>
    <property type="match status" value="1"/>
</dbReference>
<evidence type="ECO:0000256" key="6">
    <source>
        <dbReference type="ARBA" id="ARBA00023235"/>
    </source>
</evidence>
<keyword evidence="5" id="KW-0143">Chaperone</keyword>
<dbReference type="InterPro" id="IPR036611">
    <property type="entry name" value="Trigger_fac_ribosome-bd_sf"/>
</dbReference>
<evidence type="ECO:0000256" key="7">
    <source>
        <dbReference type="ARBA" id="ARBA00024849"/>
    </source>
</evidence>
<keyword evidence="6" id="KW-0413">Isomerase</keyword>
<dbReference type="Proteomes" id="UP001370490">
    <property type="component" value="Unassembled WGS sequence"/>
</dbReference>
<dbReference type="GO" id="GO:0043022">
    <property type="term" value="F:ribosome binding"/>
    <property type="evidence" value="ECO:0007669"/>
    <property type="project" value="TreeGrafter"/>
</dbReference>
<evidence type="ECO:0000256" key="3">
    <source>
        <dbReference type="ARBA" id="ARBA00013194"/>
    </source>
</evidence>
<dbReference type="EC" id="5.2.1.8" evidence="3"/>
<keyword evidence="4" id="KW-0697">Rotamase</keyword>
<evidence type="ECO:0000256" key="5">
    <source>
        <dbReference type="ARBA" id="ARBA00023186"/>
    </source>
</evidence>
<dbReference type="Gene3D" id="3.30.70.1050">
    <property type="entry name" value="Trigger factor ribosome-binding domain"/>
    <property type="match status" value="1"/>
</dbReference>
<dbReference type="GO" id="GO:0043335">
    <property type="term" value="P:protein unfolding"/>
    <property type="evidence" value="ECO:0007669"/>
    <property type="project" value="TreeGrafter"/>
</dbReference>
<dbReference type="PANTHER" id="PTHR30560">
    <property type="entry name" value="TRIGGER FACTOR CHAPERONE AND PEPTIDYL-PROLYL CIS/TRANS ISOMERASE"/>
    <property type="match status" value="1"/>
</dbReference>
<reference evidence="9 10" key="1">
    <citation type="submission" date="2023-12" db="EMBL/GenBank/DDBJ databases">
        <title>A high-quality genome assembly for Dillenia turbinata (Dilleniales).</title>
        <authorList>
            <person name="Chanderbali A."/>
        </authorList>
    </citation>
    <scope>NUCLEOTIDE SEQUENCE [LARGE SCALE GENOMIC DNA]</scope>
    <source>
        <strain evidence="9">LSX21</strain>
        <tissue evidence="9">Leaf</tissue>
    </source>
</reference>
<dbReference type="Pfam" id="PF05697">
    <property type="entry name" value="Trigger_N"/>
    <property type="match status" value="1"/>
</dbReference>
<gene>
    <name evidence="9" type="ORF">RJ641_021822</name>
</gene>
<comment type="caution">
    <text evidence="9">The sequence shown here is derived from an EMBL/GenBank/DDBJ whole genome shotgun (WGS) entry which is preliminary data.</text>
</comment>
<dbReference type="PANTHER" id="PTHR30560:SF5">
    <property type="entry name" value="OS09G0515400 PROTEIN"/>
    <property type="match status" value="1"/>
</dbReference>
<feature type="domain" description="Trigger factor ribosome-binding bacterial" evidence="8">
    <location>
        <begin position="95"/>
        <end position="211"/>
    </location>
</feature>
<organism evidence="9 10">
    <name type="scientific">Dillenia turbinata</name>
    <dbReference type="NCBI Taxonomy" id="194707"/>
    <lineage>
        <taxon>Eukaryota</taxon>
        <taxon>Viridiplantae</taxon>
        <taxon>Streptophyta</taxon>
        <taxon>Embryophyta</taxon>
        <taxon>Tracheophyta</taxon>
        <taxon>Spermatophyta</taxon>
        <taxon>Magnoliopsida</taxon>
        <taxon>eudicotyledons</taxon>
        <taxon>Gunneridae</taxon>
        <taxon>Pentapetalae</taxon>
        <taxon>Dilleniales</taxon>
        <taxon>Dilleniaceae</taxon>
        <taxon>Dillenia</taxon>
    </lineage>
</organism>
<evidence type="ECO:0000313" key="9">
    <source>
        <dbReference type="EMBL" id="KAK6914501.1"/>
    </source>
</evidence>
<evidence type="ECO:0000256" key="2">
    <source>
        <dbReference type="ARBA" id="ARBA00005464"/>
    </source>
</evidence>
<proteinExistence type="inferred from homology"/>
<dbReference type="GO" id="GO:0003755">
    <property type="term" value="F:peptidyl-prolyl cis-trans isomerase activity"/>
    <property type="evidence" value="ECO:0007669"/>
    <property type="project" value="UniProtKB-KW"/>
</dbReference>
<evidence type="ECO:0000313" key="10">
    <source>
        <dbReference type="Proteomes" id="UP001370490"/>
    </source>
</evidence>
<comment type="similarity">
    <text evidence="2">Belongs to the FKBP-type PPIase family. Tig subfamily.</text>
</comment>
<comment type="catalytic activity">
    <reaction evidence="1">
        <text>[protein]-peptidylproline (omega=180) = [protein]-peptidylproline (omega=0)</text>
        <dbReference type="Rhea" id="RHEA:16237"/>
        <dbReference type="Rhea" id="RHEA-COMP:10747"/>
        <dbReference type="Rhea" id="RHEA-COMP:10748"/>
        <dbReference type="ChEBI" id="CHEBI:83833"/>
        <dbReference type="ChEBI" id="CHEBI:83834"/>
        <dbReference type="EC" id="5.2.1.8"/>
    </reaction>
</comment>
<accession>A0AAN8UNH8</accession>